<name>W9CP22_SCLBF</name>
<accession>W9CP22</accession>
<gene>
    <name evidence="1" type="ORF">SBOR_3403</name>
</gene>
<proteinExistence type="predicted"/>
<sequence>MVCLLRGLRKVVRDLFEQLSYALESTTMEKNVYVCRDCDPREDEVLGREIEVKSRVTYVPSVSKRRRGLWVKRVQIIRPWIKRSGVHHFWTVVSVCYGPVSNGKEERSPGTTDETTLSSQNFTLCSRTDQCQHPYTARMIDAEDVRWRANFMPSLSEPNSNTAKKLTLPASSPKVYAFDISSDEVIRHRLFILMNCPEVYDMMEIPREYMQVSWNARAKIHIEPYAVQVTHD</sequence>
<dbReference type="AlphaFoldDB" id="W9CP22"/>
<organism evidence="1 2">
    <name type="scientific">Sclerotinia borealis (strain F-4128)</name>
    <dbReference type="NCBI Taxonomy" id="1432307"/>
    <lineage>
        <taxon>Eukaryota</taxon>
        <taxon>Fungi</taxon>
        <taxon>Dikarya</taxon>
        <taxon>Ascomycota</taxon>
        <taxon>Pezizomycotina</taxon>
        <taxon>Leotiomycetes</taxon>
        <taxon>Helotiales</taxon>
        <taxon>Sclerotiniaceae</taxon>
        <taxon>Sclerotinia</taxon>
    </lineage>
</organism>
<evidence type="ECO:0000313" key="1">
    <source>
        <dbReference type="EMBL" id="ESZ96245.1"/>
    </source>
</evidence>
<comment type="caution">
    <text evidence="1">The sequence shown here is derived from an EMBL/GenBank/DDBJ whole genome shotgun (WGS) entry which is preliminary data.</text>
</comment>
<keyword evidence="2" id="KW-1185">Reference proteome</keyword>
<dbReference type="EMBL" id="AYSA01000146">
    <property type="protein sequence ID" value="ESZ96245.1"/>
    <property type="molecule type" value="Genomic_DNA"/>
</dbReference>
<protein>
    <submittedName>
        <fullName evidence="1">Uncharacterized protein</fullName>
    </submittedName>
</protein>
<dbReference type="HOGENOM" id="CLU_1195473_0_0_1"/>
<reference evidence="1 2" key="1">
    <citation type="journal article" date="2014" name="Genome Announc.">
        <title>Draft genome sequence of Sclerotinia borealis, a psychrophilic plant pathogenic fungus.</title>
        <authorList>
            <person name="Mardanov A.V."/>
            <person name="Beletsky A.V."/>
            <person name="Kadnikov V.V."/>
            <person name="Ignatov A.N."/>
            <person name="Ravin N.V."/>
        </authorList>
    </citation>
    <scope>NUCLEOTIDE SEQUENCE [LARGE SCALE GENOMIC DNA]</scope>
    <source>
        <strain evidence="2">F-4157</strain>
    </source>
</reference>
<evidence type="ECO:0000313" key="2">
    <source>
        <dbReference type="Proteomes" id="UP000019487"/>
    </source>
</evidence>
<dbReference type="Proteomes" id="UP000019487">
    <property type="component" value="Unassembled WGS sequence"/>
</dbReference>